<keyword evidence="2" id="KW-1185">Reference proteome</keyword>
<dbReference type="EMBL" id="UYRU01101098">
    <property type="protein sequence ID" value="VDN41336.1"/>
    <property type="molecule type" value="Genomic_DNA"/>
</dbReference>
<evidence type="ECO:0000313" key="2">
    <source>
        <dbReference type="Proteomes" id="UP000281553"/>
    </source>
</evidence>
<protein>
    <submittedName>
        <fullName evidence="1">Uncharacterized protein</fullName>
    </submittedName>
</protein>
<organism evidence="1 2">
    <name type="scientific">Dibothriocephalus latus</name>
    <name type="common">Fish tapeworm</name>
    <name type="synonym">Diphyllobothrium latum</name>
    <dbReference type="NCBI Taxonomy" id="60516"/>
    <lineage>
        <taxon>Eukaryota</taxon>
        <taxon>Metazoa</taxon>
        <taxon>Spiralia</taxon>
        <taxon>Lophotrochozoa</taxon>
        <taxon>Platyhelminthes</taxon>
        <taxon>Cestoda</taxon>
        <taxon>Eucestoda</taxon>
        <taxon>Diphyllobothriidea</taxon>
        <taxon>Diphyllobothriidae</taxon>
        <taxon>Dibothriocephalus</taxon>
    </lineage>
</organism>
<accession>A0A3P7RE06</accession>
<evidence type="ECO:0000313" key="1">
    <source>
        <dbReference type="EMBL" id="VDN41336.1"/>
    </source>
</evidence>
<sequence length="65" mass="7009">MVHSRPMQPVPLANRVEKECAISGLQEVDESSAAVAELASEQHSVGLVSTEPYEEIEESIQITSA</sequence>
<proteinExistence type="predicted"/>
<gene>
    <name evidence="1" type="ORF">DILT_LOCUS18519</name>
</gene>
<dbReference type="Proteomes" id="UP000281553">
    <property type="component" value="Unassembled WGS sequence"/>
</dbReference>
<name>A0A3P7RE06_DIBLA</name>
<reference evidence="1 2" key="1">
    <citation type="submission" date="2018-11" db="EMBL/GenBank/DDBJ databases">
        <authorList>
            <consortium name="Pathogen Informatics"/>
        </authorList>
    </citation>
    <scope>NUCLEOTIDE SEQUENCE [LARGE SCALE GENOMIC DNA]</scope>
</reference>
<dbReference type="AlphaFoldDB" id="A0A3P7RE06"/>